<dbReference type="SUPFAM" id="SSF56801">
    <property type="entry name" value="Acetyl-CoA synthetase-like"/>
    <property type="match status" value="1"/>
</dbReference>
<evidence type="ECO:0000259" key="4">
    <source>
        <dbReference type="Pfam" id="PF00501"/>
    </source>
</evidence>
<dbReference type="EMBL" id="BGPR01000149">
    <property type="protein sequence ID" value="GBL99516.1"/>
    <property type="molecule type" value="Genomic_DNA"/>
</dbReference>
<protein>
    <recommendedName>
        <fullName evidence="3">long-chain-fatty-acid--CoA ligase</fullName>
        <ecNumber evidence="3">6.2.1.3</ecNumber>
    </recommendedName>
</protein>
<dbReference type="Proteomes" id="UP000499080">
    <property type="component" value="Unassembled WGS sequence"/>
</dbReference>
<dbReference type="Pfam" id="PF00501">
    <property type="entry name" value="AMP-binding"/>
    <property type="match status" value="1"/>
</dbReference>
<reference evidence="5 6" key="1">
    <citation type="journal article" date="2019" name="Sci. Rep.">
        <title>Orb-weaving spider Araneus ventricosus genome elucidates the spidroin gene catalogue.</title>
        <authorList>
            <person name="Kono N."/>
            <person name="Nakamura H."/>
            <person name="Ohtoshi R."/>
            <person name="Moran D.A.P."/>
            <person name="Shinohara A."/>
            <person name="Yoshida Y."/>
            <person name="Fujiwara M."/>
            <person name="Mori M."/>
            <person name="Tomita M."/>
            <person name="Arakawa K."/>
        </authorList>
    </citation>
    <scope>NUCLEOTIDE SEQUENCE [LARGE SCALE GENOMIC DNA]</scope>
</reference>
<dbReference type="GO" id="GO:0004467">
    <property type="term" value="F:long-chain fatty acid-CoA ligase activity"/>
    <property type="evidence" value="ECO:0007669"/>
    <property type="project" value="UniProtKB-EC"/>
</dbReference>
<dbReference type="InterPro" id="IPR020845">
    <property type="entry name" value="AMP-binding_CS"/>
</dbReference>
<keyword evidence="1" id="KW-0436">Ligase</keyword>
<dbReference type="OrthoDB" id="6617942at2759"/>
<accession>A0A4Y2C784</accession>
<keyword evidence="6" id="KW-1185">Reference proteome</keyword>
<evidence type="ECO:0000313" key="5">
    <source>
        <dbReference type="EMBL" id="GBL99516.1"/>
    </source>
</evidence>
<name>A0A4Y2C784_ARAVE</name>
<evidence type="ECO:0000256" key="2">
    <source>
        <dbReference type="ARBA" id="ARBA00022832"/>
    </source>
</evidence>
<sequence>MTTLHFFYSLISTSSLIGPLSSSLHANLPRPPCCLKTISRLRPNHSHLDFRASSTKLTFNPIGCHQYPPRHFSRPYSLCLHFLLIDGTGIKDRFALLAEIKIVVCDEDNKVRNLLKRGKETPLLQHIITTTAINQELNTLASAKDIKLYTFNEIENLGEKYSTLVLPPQSSDAALICYTSGTTGVPKGVLMTHENLVSMCCAVNLALVIKDYDHDQFGLYFDGRKDRTLSMEDNRRKVIIEEHISLVKEPGSECIDHVCNKVGCDGTSVNTGVKGGIIRNMELILNRSLQWFVCQLHANELPLRHLFAHVDKTTTGPRSLTGEIRKSLGGCEKLSVVSYTPIENTLCEVTNKKDLSTDQLYLMEICEVINC</sequence>
<gene>
    <name evidence="5" type="ORF">AVEN_68794_1</name>
</gene>
<evidence type="ECO:0000256" key="3">
    <source>
        <dbReference type="ARBA" id="ARBA00026121"/>
    </source>
</evidence>
<dbReference type="PANTHER" id="PTHR43272:SF107">
    <property type="entry name" value="LONG-CHAIN-FATTY-ACID--COA LIGASE 5"/>
    <property type="match status" value="1"/>
</dbReference>
<dbReference type="EC" id="6.2.1.3" evidence="3"/>
<feature type="domain" description="AMP-dependent synthetase/ligase" evidence="4">
    <location>
        <begin position="98"/>
        <end position="206"/>
    </location>
</feature>
<keyword evidence="2" id="KW-0276">Fatty acid metabolism</keyword>
<keyword evidence="2" id="KW-0443">Lipid metabolism</keyword>
<dbReference type="PANTHER" id="PTHR43272">
    <property type="entry name" value="LONG-CHAIN-FATTY-ACID--COA LIGASE"/>
    <property type="match status" value="1"/>
</dbReference>
<dbReference type="AlphaFoldDB" id="A0A4Y2C784"/>
<dbReference type="InterPro" id="IPR000873">
    <property type="entry name" value="AMP-dep_synth/lig_dom"/>
</dbReference>
<dbReference type="Gene3D" id="3.40.50.12780">
    <property type="entry name" value="N-terminal domain of ligase-like"/>
    <property type="match status" value="1"/>
</dbReference>
<evidence type="ECO:0000256" key="1">
    <source>
        <dbReference type="ARBA" id="ARBA00022598"/>
    </source>
</evidence>
<proteinExistence type="predicted"/>
<dbReference type="GO" id="GO:0016020">
    <property type="term" value="C:membrane"/>
    <property type="evidence" value="ECO:0007669"/>
    <property type="project" value="TreeGrafter"/>
</dbReference>
<evidence type="ECO:0000313" key="6">
    <source>
        <dbReference type="Proteomes" id="UP000499080"/>
    </source>
</evidence>
<dbReference type="PROSITE" id="PS00455">
    <property type="entry name" value="AMP_BINDING"/>
    <property type="match status" value="1"/>
</dbReference>
<organism evidence="5 6">
    <name type="scientific">Araneus ventricosus</name>
    <name type="common">Orbweaver spider</name>
    <name type="synonym">Epeira ventricosa</name>
    <dbReference type="NCBI Taxonomy" id="182803"/>
    <lineage>
        <taxon>Eukaryota</taxon>
        <taxon>Metazoa</taxon>
        <taxon>Ecdysozoa</taxon>
        <taxon>Arthropoda</taxon>
        <taxon>Chelicerata</taxon>
        <taxon>Arachnida</taxon>
        <taxon>Araneae</taxon>
        <taxon>Araneomorphae</taxon>
        <taxon>Entelegynae</taxon>
        <taxon>Araneoidea</taxon>
        <taxon>Araneidae</taxon>
        <taxon>Araneus</taxon>
    </lineage>
</organism>
<comment type="caution">
    <text evidence="5">The sequence shown here is derived from an EMBL/GenBank/DDBJ whole genome shotgun (WGS) entry which is preliminary data.</text>
</comment>
<dbReference type="InterPro" id="IPR042099">
    <property type="entry name" value="ANL_N_sf"/>
</dbReference>
<dbReference type="GO" id="GO:0005783">
    <property type="term" value="C:endoplasmic reticulum"/>
    <property type="evidence" value="ECO:0007669"/>
    <property type="project" value="TreeGrafter"/>
</dbReference>